<accession>X1RK95</accession>
<sequence length="40" mass="4396">ISLGSCDFCYTVKIIFYDVVDGGFLRCARRFSAVKDCGLG</sequence>
<evidence type="ECO:0000313" key="1">
    <source>
        <dbReference type="EMBL" id="GAI81038.1"/>
    </source>
</evidence>
<gene>
    <name evidence="1" type="ORF">S12H4_21143</name>
</gene>
<feature type="non-terminal residue" evidence="1">
    <location>
        <position position="1"/>
    </location>
</feature>
<dbReference type="AlphaFoldDB" id="X1RK95"/>
<reference evidence="1" key="1">
    <citation type="journal article" date="2014" name="Front. Microbiol.">
        <title>High frequency of phylogenetically diverse reductive dehalogenase-homologous genes in deep subseafloor sedimentary metagenomes.</title>
        <authorList>
            <person name="Kawai M."/>
            <person name="Futagami T."/>
            <person name="Toyoda A."/>
            <person name="Takaki Y."/>
            <person name="Nishi S."/>
            <person name="Hori S."/>
            <person name="Arai W."/>
            <person name="Tsubouchi T."/>
            <person name="Morono Y."/>
            <person name="Uchiyama I."/>
            <person name="Ito T."/>
            <person name="Fujiyama A."/>
            <person name="Inagaki F."/>
            <person name="Takami H."/>
        </authorList>
    </citation>
    <scope>NUCLEOTIDE SEQUENCE</scope>
    <source>
        <strain evidence="1">Expedition CK06-06</strain>
    </source>
</reference>
<protein>
    <submittedName>
        <fullName evidence="1">Uncharacterized protein</fullName>
    </submittedName>
</protein>
<name>X1RK95_9ZZZZ</name>
<dbReference type="EMBL" id="BARW01010834">
    <property type="protein sequence ID" value="GAI81038.1"/>
    <property type="molecule type" value="Genomic_DNA"/>
</dbReference>
<organism evidence="1">
    <name type="scientific">marine sediment metagenome</name>
    <dbReference type="NCBI Taxonomy" id="412755"/>
    <lineage>
        <taxon>unclassified sequences</taxon>
        <taxon>metagenomes</taxon>
        <taxon>ecological metagenomes</taxon>
    </lineage>
</organism>
<proteinExistence type="predicted"/>
<comment type="caution">
    <text evidence="1">The sequence shown here is derived from an EMBL/GenBank/DDBJ whole genome shotgun (WGS) entry which is preliminary data.</text>
</comment>